<dbReference type="SUPFAM" id="SSF55120">
    <property type="entry name" value="Pseudouridine synthase"/>
    <property type="match status" value="1"/>
</dbReference>
<evidence type="ECO:0000313" key="9">
    <source>
        <dbReference type="EMBL" id="QEO16025.1"/>
    </source>
</evidence>
<gene>
    <name evidence="5 9" type="primary">truB</name>
    <name evidence="9" type="ORF">FLP10_02370</name>
</gene>
<reference evidence="9 10" key="1">
    <citation type="submission" date="2019-09" db="EMBL/GenBank/DDBJ databases">
        <title>Genome sequencing of strain KACC 19306.</title>
        <authorList>
            <person name="Heo J."/>
            <person name="Kim S.-J."/>
            <person name="Kim J.-S."/>
            <person name="Hong S.-B."/>
            <person name="Kwon S.-W."/>
        </authorList>
    </citation>
    <scope>NUCLEOTIDE SEQUENCE [LARGE SCALE GENOMIC DNA]</scope>
    <source>
        <strain evidence="9 10">KACC 19306</strain>
    </source>
</reference>
<evidence type="ECO:0000256" key="4">
    <source>
        <dbReference type="ARBA" id="ARBA00023235"/>
    </source>
</evidence>
<comment type="function">
    <text evidence="5">Responsible for synthesis of pseudouridine from uracil-55 in the psi GC loop of transfer RNAs.</text>
</comment>
<protein>
    <recommendedName>
        <fullName evidence="5">tRNA pseudouridine synthase B</fullName>
        <ecNumber evidence="5">5.4.99.25</ecNumber>
    </recommendedName>
    <alternativeName>
        <fullName evidence="5">tRNA pseudouridine(55) synthase</fullName>
        <shortName evidence="5">Psi55 synthase</shortName>
    </alternativeName>
    <alternativeName>
        <fullName evidence="5">tRNA pseudouridylate synthase</fullName>
    </alternativeName>
    <alternativeName>
        <fullName evidence="5">tRNA-uridine isomerase</fullName>
    </alternativeName>
</protein>
<dbReference type="GO" id="GO:0160148">
    <property type="term" value="F:tRNA pseudouridine(55) synthase activity"/>
    <property type="evidence" value="ECO:0007669"/>
    <property type="project" value="UniProtKB-EC"/>
</dbReference>
<dbReference type="CDD" id="cd02573">
    <property type="entry name" value="PseudoU_synth_EcTruB"/>
    <property type="match status" value="1"/>
</dbReference>
<dbReference type="InterPro" id="IPR002501">
    <property type="entry name" value="PsdUridine_synth_N"/>
</dbReference>
<name>A0A5C1YKP5_9MICO</name>
<dbReference type="GO" id="GO:0031119">
    <property type="term" value="P:tRNA pseudouridine synthesis"/>
    <property type="evidence" value="ECO:0007669"/>
    <property type="project" value="UniProtKB-UniRule"/>
</dbReference>
<feature type="domain" description="tRNA pseudouridylate synthase B C-terminal" evidence="8">
    <location>
        <begin position="167"/>
        <end position="207"/>
    </location>
</feature>
<dbReference type="Pfam" id="PF01509">
    <property type="entry name" value="TruB_N"/>
    <property type="match status" value="1"/>
</dbReference>
<proteinExistence type="inferred from homology"/>
<evidence type="ECO:0000259" key="8">
    <source>
        <dbReference type="Pfam" id="PF16198"/>
    </source>
</evidence>
<dbReference type="GO" id="GO:0003723">
    <property type="term" value="F:RNA binding"/>
    <property type="evidence" value="ECO:0007669"/>
    <property type="project" value="InterPro"/>
</dbReference>
<dbReference type="InterPro" id="IPR020103">
    <property type="entry name" value="PsdUridine_synth_cat_dom_sf"/>
</dbReference>
<feature type="active site" description="Nucleophile" evidence="5">
    <location>
        <position position="26"/>
    </location>
</feature>
<comment type="catalytic activity">
    <reaction evidence="1 5">
        <text>uridine(55) in tRNA = pseudouridine(55) in tRNA</text>
        <dbReference type="Rhea" id="RHEA:42532"/>
        <dbReference type="Rhea" id="RHEA-COMP:10101"/>
        <dbReference type="Rhea" id="RHEA-COMP:10102"/>
        <dbReference type="ChEBI" id="CHEBI:65314"/>
        <dbReference type="ChEBI" id="CHEBI:65315"/>
        <dbReference type="EC" id="5.4.99.25"/>
    </reaction>
</comment>
<comment type="similarity">
    <text evidence="2 5">Belongs to the pseudouridine synthase TruB family. Type 1 subfamily.</text>
</comment>
<dbReference type="EC" id="5.4.99.25" evidence="5"/>
<dbReference type="InterPro" id="IPR036974">
    <property type="entry name" value="PUA_sf"/>
</dbReference>
<evidence type="ECO:0000256" key="2">
    <source>
        <dbReference type="ARBA" id="ARBA00005642"/>
    </source>
</evidence>
<dbReference type="NCBIfam" id="TIGR00431">
    <property type="entry name" value="TruB"/>
    <property type="match status" value="1"/>
</dbReference>
<dbReference type="InterPro" id="IPR032819">
    <property type="entry name" value="TruB_C"/>
</dbReference>
<evidence type="ECO:0000256" key="5">
    <source>
        <dbReference type="HAMAP-Rule" id="MF_01080"/>
    </source>
</evidence>
<dbReference type="PANTHER" id="PTHR13767:SF2">
    <property type="entry name" value="PSEUDOURIDYLATE SYNTHASE TRUB1"/>
    <property type="match status" value="1"/>
</dbReference>
<dbReference type="GO" id="GO:1990481">
    <property type="term" value="P:mRNA pseudouridine synthesis"/>
    <property type="evidence" value="ECO:0007669"/>
    <property type="project" value="TreeGrafter"/>
</dbReference>
<keyword evidence="3 5" id="KW-0819">tRNA processing</keyword>
<feature type="domain" description="tRNA pseudouridine synthase II TruB subfamily 2 C-terminal" evidence="7">
    <location>
        <begin position="226"/>
        <end position="279"/>
    </location>
</feature>
<evidence type="ECO:0000256" key="3">
    <source>
        <dbReference type="ARBA" id="ARBA00022694"/>
    </source>
</evidence>
<keyword evidence="10" id="KW-1185">Reference proteome</keyword>
<evidence type="ECO:0000259" key="6">
    <source>
        <dbReference type="Pfam" id="PF01509"/>
    </source>
</evidence>
<sequence length="284" mass="29557">MTSHDVVARVRRLAGTRKVGHAGTLDPMATGLLLIGVNSATRLLHHLVGLDKEYLATVRLGAATTTDDAEGEIVELAPAEVVAAIGDEAIRDGMLRLTGELDQVPSSVSAVKVDGRRAYDRVRDGEQVELAARRVTVTAFDLLDVRRADAAIDLDVRVACTSGTYVRALARDLGAALGAGGHLTALRRTRVGGFEVAEAATLASLEADGVAAALMSPADAAARALPVVSVSPDDARDLGHGKRIAAPADAVGTMAAIDGDRLVAVVERRGDTLKVVTGFPQDYE</sequence>
<evidence type="ECO:0000259" key="7">
    <source>
        <dbReference type="Pfam" id="PF09142"/>
    </source>
</evidence>
<dbReference type="Pfam" id="PF09142">
    <property type="entry name" value="TruB_C"/>
    <property type="match status" value="1"/>
</dbReference>
<feature type="domain" description="Pseudouridine synthase II N-terminal" evidence="6">
    <location>
        <begin position="11"/>
        <end position="166"/>
    </location>
</feature>
<dbReference type="OrthoDB" id="9802309at2"/>
<dbReference type="InterPro" id="IPR014780">
    <property type="entry name" value="tRNA_psdUridine_synth_TruB"/>
</dbReference>
<dbReference type="HAMAP" id="MF_01080">
    <property type="entry name" value="TruB_bact"/>
    <property type="match status" value="1"/>
</dbReference>
<dbReference type="EMBL" id="CP043505">
    <property type="protein sequence ID" value="QEO16025.1"/>
    <property type="molecule type" value="Genomic_DNA"/>
</dbReference>
<dbReference type="Proteomes" id="UP000324678">
    <property type="component" value="Chromosome"/>
</dbReference>
<dbReference type="KEGG" id="ail:FLP10_02370"/>
<dbReference type="Pfam" id="PF16198">
    <property type="entry name" value="TruB_C_2"/>
    <property type="match status" value="1"/>
</dbReference>
<dbReference type="AlphaFoldDB" id="A0A5C1YKP5"/>
<dbReference type="Gene3D" id="3.30.2350.10">
    <property type="entry name" value="Pseudouridine synthase"/>
    <property type="match status" value="1"/>
</dbReference>
<dbReference type="PANTHER" id="PTHR13767">
    <property type="entry name" value="TRNA-PSEUDOURIDINE SYNTHASE"/>
    <property type="match status" value="1"/>
</dbReference>
<keyword evidence="4 5" id="KW-0413">Isomerase</keyword>
<dbReference type="Gene3D" id="2.30.130.10">
    <property type="entry name" value="PUA domain"/>
    <property type="match status" value="1"/>
</dbReference>
<evidence type="ECO:0000313" key="10">
    <source>
        <dbReference type="Proteomes" id="UP000324678"/>
    </source>
</evidence>
<accession>A0A5C1YKP5</accession>
<organism evidence="9 10">
    <name type="scientific">Agromyces intestinalis</name>
    <dbReference type="NCBI Taxonomy" id="2592652"/>
    <lineage>
        <taxon>Bacteria</taxon>
        <taxon>Bacillati</taxon>
        <taxon>Actinomycetota</taxon>
        <taxon>Actinomycetes</taxon>
        <taxon>Micrococcales</taxon>
        <taxon>Microbacteriaceae</taxon>
        <taxon>Agromyces</taxon>
    </lineage>
</organism>
<dbReference type="InterPro" id="IPR015225">
    <property type="entry name" value="tRNA_psdUridine_synth_fam2_C"/>
</dbReference>
<evidence type="ECO:0000256" key="1">
    <source>
        <dbReference type="ARBA" id="ARBA00000385"/>
    </source>
</evidence>